<dbReference type="PROSITE" id="PS50825">
    <property type="entry name" value="HYR"/>
    <property type="match status" value="1"/>
</dbReference>
<dbReference type="Pfam" id="PF02494">
    <property type="entry name" value="HYR"/>
    <property type="match status" value="1"/>
</dbReference>
<proteinExistence type="predicted"/>
<evidence type="ECO:0000313" key="5">
    <source>
        <dbReference type="Proteomes" id="UP000198660"/>
    </source>
</evidence>
<dbReference type="InterPro" id="IPR028994">
    <property type="entry name" value="Integrin_alpha_N"/>
</dbReference>
<evidence type="ECO:0000259" key="3">
    <source>
        <dbReference type="PROSITE" id="PS50825"/>
    </source>
</evidence>
<reference evidence="5" key="1">
    <citation type="submission" date="2016-10" db="EMBL/GenBank/DDBJ databases">
        <authorList>
            <person name="Varghese N."/>
            <person name="Submissions S."/>
        </authorList>
    </citation>
    <scope>NUCLEOTIDE SEQUENCE [LARGE SCALE GENOMIC DNA]</scope>
    <source>
        <strain evidence="5">DSM 45789</strain>
    </source>
</reference>
<dbReference type="InterPro" id="IPR013783">
    <property type="entry name" value="Ig-like_fold"/>
</dbReference>
<dbReference type="Pfam" id="PF01839">
    <property type="entry name" value="FG-GAP"/>
    <property type="match status" value="1"/>
</dbReference>
<dbReference type="EMBL" id="FPAA01000003">
    <property type="protein sequence ID" value="SFS52759.1"/>
    <property type="molecule type" value="Genomic_DNA"/>
</dbReference>
<dbReference type="InterPro" id="IPR013517">
    <property type="entry name" value="FG-GAP"/>
</dbReference>
<keyword evidence="2" id="KW-0677">Repeat</keyword>
<dbReference type="Gene3D" id="2.30.30.100">
    <property type="match status" value="6"/>
</dbReference>
<dbReference type="Pfam" id="PF13517">
    <property type="entry name" value="FG-GAP_3"/>
    <property type="match status" value="3"/>
</dbReference>
<protein>
    <submittedName>
        <fullName evidence="4">Repeat domain-containing protein</fullName>
    </submittedName>
</protein>
<dbReference type="InterPro" id="IPR003410">
    <property type="entry name" value="HYR_dom"/>
</dbReference>
<accession>A0A1I6QJX0</accession>
<feature type="domain" description="HYR" evidence="3">
    <location>
        <begin position="425"/>
        <end position="506"/>
    </location>
</feature>
<evidence type="ECO:0000313" key="4">
    <source>
        <dbReference type="EMBL" id="SFS52759.1"/>
    </source>
</evidence>
<dbReference type="PANTHER" id="PTHR46580">
    <property type="entry name" value="SENSOR KINASE-RELATED"/>
    <property type="match status" value="1"/>
</dbReference>
<organism evidence="4 5">
    <name type="scientific">Marininema halotolerans</name>
    <dbReference type="NCBI Taxonomy" id="1155944"/>
    <lineage>
        <taxon>Bacteria</taxon>
        <taxon>Bacillati</taxon>
        <taxon>Bacillota</taxon>
        <taxon>Bacilli</taxon>
        <taxon>Bacillales</taxon>
        <taxon>Thermoactinomycetaceae</taxon>
        <taxon>Marininema</taxon>
    </lineage>
</organism>
<dbReference type="OrthoDB" id="868906at2"/>
<dbReference type="Gene3D" id="2.60.40.10">
    <property type="entry name" value="Immunoglobulins"/>
    <property type="match status" value="1"/>
</dbReference>
<evidence type="ECO:0000256" key="1">
    <source>
        <dbReference type="ARBA" id="ARBA00022729"/>
    </source>
</evidence>
<dbReference type="AlphaFoldDB" id="A0A1I6QJX0"/>
<dbReference type="SUPFAM" id="SSF69318">
    <property type="entry name" value="Integrin alpha N-terminal domain"/>
    <property type="match status" value="1"/>
</dbReference>
<gene>
    <name evidence="4" type="ORF">SAMN05444972_103199</name>
</gene>
<dbReference type="RefSeq" id="WP_091834989.1">
    <property type="nucleotide sequence ID" value="NZ_FPAA01000003.1"/>
</dbReference>
<keyword evidence="5" id="KW-1185">Reference proteome</keyword>
<sequence length="510" mass="51583">MVCPAYTTQTTFDVGGNPIGITTGDFNSDGNLDLAVVNVSSATVSVLLGDGTGSFATQATFTVGNTPIQITTGDFNNDGDLDLAVTNYSTTTISLLLGNGDGSFATQTTFTVEANPYGITAGDFNNDGNLDLAVANNGFNGGTTVSVLLGNGAGSFGTQTTFTVETGPEGITTGDFNNDGNLDLAVTNFSSGTVSVLLGNGAGSFGTQSTFDVGDAPEGITVGDFNNDGNLDLAVINNNNNTVSILLGNGDGSFATQSTFDVGIEPTRITTGDFNCDGNLDLAVTNLGVENSGTTISVLLGNGDGSFATQTTFTVGTGPDGITTGDFNNDGSLDLAISDSGDATVSILLNSCVNPLTCSDLTLENDPGTCEATVPDPTTAQCPNVITVCNPDTVQVDSPTSVTCTATSNVNPTNTEACTFTVTVIDTEPPVLSGLNDIEIEANNNIGTIVTYVDPTATDNCPGTITITCSPLSGSFFPVGSTTVTCTASDSNGNASTGSFIVTVIPFQEE</sequence>
<keyword evidence="1" id="KW-0732">Signal</keyword>
<dbReference type="Proteomes" id="UP000198660">
    <property type="component" value="Unassembled WGS sequence"/>
</dbReference>
<name>A0A1I6QJX0_9BACL</name>
<evidence type="ECO:0000256" key="2">
    <source>
        <dbReference type="ARBA" id="ARBA00022737"/>
    </source>
</evidence>